<evidence type="ECO:0000256" key="5">
    <source>
        <dbReference type="ARBA" id="ARBA00022793"/>
    </source>
</evidence>
<protein>
    <recommendedName>
        <fullName evidence="9">Transthyretin/hydroxyisourate hydrolase domain-containing protein</fullName>
    </recommendedName>
</protein>
<dbReference type="SMART" id="SM00095">
    <property type="entry name" value="TR_THY"/>
    <property type="match status" value="1"/>
</dbReference>
<dbReference type="InterPro" id="IPR023418">
    <property type="entry name" value="Thyroxine_BS"/>
</dbReference>
<dbReference type="InterPro" id="IPR023416">
    <property type="entry name" value="Transthyretin/HIU_hydrolase_d"/>
</dbReference>
<dbReference type="SUPFAM" id="SSF158694">
    <property type="entry name" value="UraD-Like"/>
    <property type="match status" value="1"/>
</dbReference>
<comment type="caution">
    <text evidence="10">The sequence shown here is derived from an EMBL/GenBank/DDBJ whole genome shotgun (WGS) entry which is preliminary data.</text>
</comment>
<evidence type="ECO:0000256" key="4">
    <source>
        <dbReference type="ARBA" id="ARBA00022631"/>
    </source>
</evidence>
<feature type="binding site" evidence="8">
    <location>
        <position position="321"/>
    </location>
    <ligand>
        <name>substrate</name>
    </ligand>
</feature>
<dbReference type="Proteomes" id="UP001489004">
    <property type="component" value="Unassembled WGS sequence"/>
</dbReference>
<dbReference type="PANTHER" id="PTHR43466">
    <property type="entry name" value="2-OXO-4-HYDROXY-4-CARBOXY-5-UREIDOIMIDAZOLINE DECARBOXYLASE-RELATED"/>
    <property type="match status" value="1"/>
</dbReference>
<evidence type="ECO:0000256" key="3">
    <source>
        <dbReference type="ARBA" id="ARBA00004754"/>
    </source>
</evidence>
<keyword evidence="6" id="KW-0378">Hydrolase</keyword>
<dbReference type="InterPro" id="IPR018020">
    <property type="entry name" value="OHCU_decarboxylase"/>
</dbReference>
<feature type="binding site" evidence="8">
    <location>
        <position position="204"/>
    </location>
    <ligand>
        <name>substrate</name>
    </ligand>
</feature>
<evidence type="ECO:0000259" key="9">
    <source>
        <dbReference type="SMART" id="SM00095"/>
    </source>
</evidence>
<dbReference type="AlphaFoldDB" id="A0AAW1Q9R5"/>
<feature type="binding site" evidence="8">
    <location>
        <position position="246"/>
    </location>
    <ligand>
        <name>substrate</name>
    </ligand>
</feature>
<dbReference type="PRINTS" id="PR00189">
    <property type="entry name" value="TRNSTHYRETIN"/>
</dbReference>
<dbReference type="InterPro" id="IPR036817">
    <property type="entry name" value="Transthyretin/HIU_hydrolase_sf"/>
</dbReference>
<reference evidence="10 11" key="1">
    <citation type="journal article" date="2024" name="Nat. Commun.">
        <title>Phylogenomics reveals the evolutionary origins of lichenization in chlorophyte algae.</title>
        <authorList>
            <person name="Puginier C."/>
            <person name="Libourel C."/>
            <person name="Otte J."/>
            <person name="Skaloud P."/>
            <person name="Haon M."/>
            <person name="Grisel S."/>
            <person name="Petersen M."/>
            <person name="Berrin J.G."/>
            <person name="Delaux P.M."/>
            <person name="Dal Grande F."/>
            <person name="Keller J."/>
        </authorList>
    </citation>
    <scope>NUCLEOTIDE SEQUENCE [LARGE SCALE GENOMIC DNA]</scope>
    <source>
        <strain evidence="10 11">SAG 2043</strain>
    </source>
</reference>
<dbReference type="GO" id="GO:0051997">
    <property type="term" value="F:2-oxo-4-hydroxy-4-carboxy-5-ureidoimidazoline decarboxylase activity"/>
    <property type="evidence" value="ECO:0007669"/>
    <property type="project" value="UniProtKB-EC"/>
</dbReference>
<dbReference type="GO" id="GO:0033971">
    <property type="term" value="F:hydroxyisourate hydrolase activity"/>
    <property type="evidence" value="ECO:0007669"/>
    <property type="project" value="UniProtKB-EC"/>
</dbReference>
<dbReference type="InterPro" id="IPR036778">
    <property type="entry name" value="OHCU_decarboxylase_sf"/>
</dbReference>
<dbReference type="GO" id="GO:0019628">
    <property type="term" value="P:urate catabolic process"/>
    <property type="evidence" value="ECO:0007669"/>
    <property type="project" value="TreeGrafter"/>
</dbReference>
<evidence type="ECO:0000256" key="1">
    <source>
        <dbReference type="ARBA" id="ARBA00001043"/>
    </source>
</evidence>
<sequence>MPVHISREQALQSCASPEFSDSLAAASPFSSLPALVDHARHVWWQQVGVAEWLAAFAAHPKIGDVEGLRRKFGAFAELSKGEQSSVSSGTSEKVLQDLADWNCKYEAKFGHIFIICASGKSAGEMLQAVQDRYSNSPYLELSLAAQEQMKITELRLHKLLTPSHQPATGSPDAQTAERRAGRVLAHLSAAQRSSVSKRSPITSHVLDTSMGKPAAGVRVDLHRACPGSGGSVWAPVASGTTNDNGRVEDLLPPGDYVEPGNYRVTFDTATYMRACHQAFPTFFKEATFYPQAVVHFHITPDQVGEHFHIPLTWNPYGYSTYRGS</sequence>
<evidence type="ECO:0000313" key="10">
    <source>
        <dbReference type="EMBL" id="KAK9818222.1"/>
    </source>
</evidence>
<dbReference type="InterPro" id="IPR014306">
    <property type="entry name" value="Hydroxyisourate_hydrolase"/>
</dbReference>
<dbReference type="NCBIfam" id="NF010372">
    <property type="entry name" value="PRK13798.1"/>
    <property type="match status" value="1"/>
</dbReference>
<gene>
    <name evidence="10" type="ORF">WJX72_009017</name>
</gene>
<name>A0AAW1Q9R5_9CHLO</name>
<accession>A0AAW1Q9R5</accession>
<dbReference type="Gene3D" id="2.60.40.180">
    <property type="entry name" value="Transthyretin/hydroxyisourate hydrolase domain"/>
    <property type="match status" value="1"/>
</dbReference>
<feature type="domain" description="Transthyretin/hydroxyisourate hydrolase" evidence="9">
    <location>
        <begin position="196"/>
        <end position="323"/>
    </location>
</feature>
<dbReference type="PROSITE" id="PS00768">
    <property type="entry name" value="TRANSTHYRETIN_1"/>
    <property type="match status" value="1"/>
</dbReference>
<dbReference type="SUPFAM" id="SSF49472">
    <property type="entry name" value="Transthyretin (synonym: prealbumin)"/>
    <property type="match status" value="1"/>
</dbReference>
<dbReference type="Gene3D" id="1.10.3330.10">
    <property type="entry name" value="Oxo-4-hydroxy-4-carboxy-5-ureidoimidazoline decarboxylase"/>
    <property type="match status" value="1"/>
</dbReference>
<dbReference type="Pfam" id="PF09349">
    <property type="entry name" value="OHCU_decarbox"/>
    <property type="match status" value="1"/>
</dbReference>
<keyword evidence="5" id="KW-0210">Decarboxylase</keyword>
<dbReference type="PANTHER" id="PTHR43466:SF1">
    <property type="entry name" value="2-OXO-4-HYDROXY-4-CARBOXY-5-UREIDOIMIDAZOLINE DECARBOXYLASE-RELATED"/>
    <property type="match status" value="1"/>
</dbReference>
<dbReference type="CDD" id="cd05822">
    <property type="entry name" value="TLP_HIUase"/>
    <property type="match status" value="1"/>
</dbReference>
<proteinExistence type="predicted"/>
<dbReference type="NCBIfam" id="TIGR02962">
    <property type="entry name" value="hdxy_isourate"/>
    <property type="match status" value="1"/>
</dbReference>
<evidence type="ECO:0000313" key="11">
    <source>
        <dbReference type="Proteomes" id="UP001489004"/>
    </source>
</evidence>
<comment type="pathway">
    <text evidence="3">Purine metabolism; urate degradation; (S)-allantoin from urate: step 3/3.</text>
</comment>
<dbReference type="InterPro" id="IPR000895">
    <property type="entry name" value="Transthyretin/HIU_hydrolase"/>
</dbReference>
<organism evidence="10 11">
    <name type="scientific">[Myrmecia] bisecta</name>
    <dbReference type="NCBI Taxonomy" id="41462"/>
    <lineage>
        <taxon>Eukaryota</taxon>
        <taxon>Viridiplantae</taxon>
        <taxon>Chlorophyta</taxon>
        <taxon>core chlorophytes</taxon>
        <taxon>Trebouxiophyceae</taxon>
        <taxon>Trebouxiales</taxon>
        <taxon>Trebouxiaceae</taxon>
        <taxon>Myrmecia</taxon>
    </lineage>
</organism>
<evidence type="ECO:0000256" key="8">
    <source>
        <dbReference type="PIRSR" id="PIRSR600895-51"/>
    </source>
</evidence>
<dbReference type="Pfam" id="PF00576">
    <property type="entry name" value="Transthyretin"/>
    <property type="match status" value="1"/>
</dbReference>
<comment type="catalytic activity">
    <reaction evidence="1">
        <text>5-hydroxyisourate + H2O = 5-hydroxy-2-oxo-4-ureido-2,5-dihydro-1H-imidazole-5-carboxylate + H(+)</text>
        <dbReference type="Rhea" id="RHEA:23736"/>
        <dbReference type="ChEBI" id="CHEBI:15377"/>
        <dbReference type="ChEBI" id="CHEBI:15378"/>
        <dbReference type="ChEBI" id="CHEBI:18072"/>
        <dbReference type="ChEBI" id="CHEBI:58639"/>
        <dbReference type="EC" id="3.5.2.17"/>
    </reaction>
</comment>
<comment type="catalytic activity">
    <reaction evidence="2">
        <text>5-hydroxy-2-oxo-4-ureido-2,5-dihydro-1H-imidazole-5-carboxylate + H(+) = (S)-allantoin + CO2</text>
        <dbReference type="Rhea" id="RHEA:26301"/>
        <dbReference type="ChEBI" id="CHEBI:15378"/>
        <dbReference type="ChEBI" id="CHEBI:15678"/>
        <dbReference type="ChEBI" id="CHEBI:16526"/>
        <dbReference type="ChEBI" id="CHEBI:58639"/>
        <dbReference type="EC" id="4.1.1.97"/>
    </reaction>
</comment>
<keyword evidence="7" id="KW-0456">Lyase</keyword>
<evidence type="ECO:0000256" key="7">
    <source>
        <dbReference type="ARBA" id="ARBA00023239"/>
    </source>
</evidence>
<dbReference type="GO" id="GO:0006144">
    <property type="term" value="P:purine nucleobase metabolic process"/>
    <property type="evidence" value="ECO:0007669"/>
    <property type="project" value="UniProtKB-KW"/>
</dbReference>
<evidence type="ECO:0000256" key="2">
    <source>
        <dbReference type="ARBA" id="ARBA00001163"/>
    </source>
</evidence>
<evidence type="ECO:0000256" key="6">
    <source>
        <dbReference type="ARBA" id="ARBA00022801"/>
    </source>
</evidence>
<keyword evidence="4" id="KW-0659">Purine metabolism</keyword>
<dbReference type="EMBL" id="JALJOR010000004">
    <property type="protein sequence ID" value="KAK9818222.1"/>
    <property type="molecule type" value="Genomic_DNA"/>
</dbReference>
<keyword evidence="11" id="KW-1185">Reference proteome</keyword>
<dbReference type="GO" id="GO:0005777">
    <property type="term" value="C:peroxisome"/>
    <property type="evidence" value="ECO:0007669"/>
    <property type="project" value="TreeGrafter"/>
</dbReference>